<evidence type="ECO:0000313" key="1">
    <source>
        <dbReference type="EMBL" id="RLV62182.1"/>
    </source>
</evidence>
<accession>A0A3L8Q526</accession>
<feature type="non-terminal residue" evidence="1">
    <location>
        <position position="107"/>
    </location>
</feature>
<sequence length="107" mass="10953">GWAEQGWEGFWFSCLSQELWEGRDAIPAPGAAAEVPHPGILGSCQVCGVGVSVLIQVLPGWLCPPAGQGEPLVCAAVGIGIGIGIGIRIGAGIGVRIRVRIGIRGQD</sequence>
<evidence type="ECO:0000313" key="2">
    <source>
        <dbReference type="Proteomes" id="UP000276834"/>
    </source>
</evidence>
<comment type="caution">
    <text evidence="1">The sequence shown here is derived from an EMBL/GenBank/DDBJ whole genome shotgun (WGS) entry which is preliminary data.</text>
</comment>
<feature type="non-terminal residue" evidence="1">
    <location>
        <position position="1"/>
    </location>
</feature>
<organism evidence="1 2">
    <name type="scientific">Chloebia gouldiae</name>
    <name type="common">Gouldian finch</name>
    <name type="synonym">Erythrura gouldiae</name>
    <dbReference type="NCBI Taxonomy" id="44316"/>
    <lineage>
        <taxon>Eukaryota</taxon>
        <taxon>Metazoa</taxon>
        <taxon>Chordata</taxon>
        <taxon>Craniata</taxon>
        <taxon>Vertebrata</taxon>
        <taxon>Euteleostomi</taxon>
        <taxon>Archelosauria</taxon>
        <taxon>Archosauria</taxon>
        <taxon>Dinosauria</taxon>
        <taxon>Saurischia</taxon>
        <taxon>Theropoda</taxon>
        <taxon>Coelurosauria</taxon>
        <taxon>Aves</taxon>
        <taxon>Neognathae</taxon>
        <taxon>Neoaves</taxon>
        <taxon>Telluraves</taxon>
        <taxon>Australaves</taxon>
        <taxon>Passeriformes</taxon>
        <taxon>Passeroidea</taxon>
        <taxon>Passeridae</taxon>
        <taxon>Chloebia</taxon>
    </lineage>
</organism>
<protein>
    <submittedName>
        <fullName evidence="1">Uncharacterized protein</fullName>
    </submittedName>
</protein>
<proteinExistence type="predicted"/>
<gene>
    <name evidence="1" type="ORF">DV515_00019580</name>
</gene>
<dbReference type="AlphaFoldDB" id="A0A3L8Q526"/>
<dbReference type="EMBL" id="QUSF01010028">
    <property type="protein sequence ID" value="RLV62182.1"/>
    <property type="molecule type" value="Genomic_DNA"/>
</dbReference>
<reference evidence="1 2" key="1">
    <citation type="journal article" date="2018" name="Proc. R. Soc. B">
        <title>A non-coding region near Follistatin controls head colour polymorphism in the Gouldian finch.</title>
        <authorList>
            <person name="Toomey M.B."/>
            <person name="Marques C.I."/>
            <person name="Andrade P."/>
            <person name="Araujo P.M."/>
            <person name="Sabatino S."/>
            <person name="Gazda M.A."/>
            <person name="Afonso S."/>
            <person name="Lopes R.J."/>
            <person name="Corbo J.C."/>
            <person name="Carneiro M."/>
        </authorList>
    </citation>
    <scope>NUCLEOTIDE SEQUENCE [LARGE SCALE GENOMIC DNA]</scope>
    <source>
        <strain evidence="1">Red01</strain>
        <tissue evidence="1">Muscle</tissue>
    </source>
</reference>
<dbReference type="Proteomes" id="UP000276834">
    <property type="component" value="Unassembled WGS sequence"/>
</dbReference>
<name>A0A3L8Q526_CHLGU</name>
<keyword evidence="2" id="KW-1185">Reference proteome</keyword>